<accession>A0A6F8SZD1</accession>
<organism evidence="1 2">
    <name type="scientific">Vreelandella aquamarina</name>
    <dbReference type="NCBI Taxonomy" id="77097"/>
    <lineage>
        <taxon>Bacteria</taxon>
        <taxon>Pseudomonadati</taxon>
        <taxon>Pseudomonadota</taxon>
        <taxon>Gammaproteobacteria</taxon>
        <taxon>Oceanospirillales</taxon>
        <taxon>Halomonadaceae</taxon>
        <taxon>Vreelandella</taxon>
    </lineage>
</organism>
<dbReference type="Gene3D" id="3.60.15.10">
    <property type="entry name" value="Ribonuclease Z/Hydroxyacylglutathione hydrolase-like"/>
    <property type="match status" value="1"/>
</dbReference>
<evidence type="ECO:0008006" key="3">
    <source>
        <dbReference type="Google" id="ProtNLM"/>
    </source>
</evidence>
<dbReference type="InterPro" id="IPR036866">
    <property type="entry name" value="RibonucZ/Hydroxyglut_hydro"/>
</dbReference>
<dbReference type="EMBL" id="AP022821">
    <property type="protein sequence ID" value="BCA93549.1"/>
    <property type="molecule type" value="Genomic_DNA"/>
</dbReference>
<dbReference type="RefSeq" id="WP_228168734.1">
    <property type="nucleotide sequence ID" value="NZ_AP022821.1"/>
</dbReference>
<dbReference type="SUPFAM" id="SSF56281">
    <property type="entry name" value="Metallo-hydrolase/oxidoreductase"/>
    <property type="match status" value="1"/>
</dbReference>
<name>A0A6F8SZD1_9GAMM</name>
<dbReference type="AlphaFoldDB" id="A0A6F8SZD1"/>
<gene>
    <name evidence="1" type="ORF">HMSLTHF_33240</name>
</gene>
<evidence type="ECO:0000313" key="1">
    <source>
        <dbReference type="EMBL" id="BCA93549.1"/>
    </source>
</evidence>
<dbReference type="Proteomes" id="UP000503197">
    <property type="component" value="Chromosome"/>
</dbReference>
<sequence>MMTAIMRFFPVDNGDMTLLQLESGRFLLVDINIRSDADDPDGEKPDVAAQLRKLLPRDSQDRLYVDAFLLSHPDQDHCRGLGSHFHLGPADEWSKKDDKILIREMWSSPIVFRRASRNHTLCEDARLWNSEARRRVKRFRDGGAGKDGERILILGEDENGKTDDLTDILVKVDETFSFMNGSLDDSFSATLLAPLPINDDEEELSKNKSSVILQFSIAGGGVPGKCLYLTGGDAEVAIWERLWQQHKKDPDVLSYDVLLTPHHCSWRSLSYDSWSDKGEDAQVCQDAQSALSQAKPGAILIASSKPVLNDSNDPPCFRAKREYENIADECDGSFECVGDLSPKALEIEIGSNGPKPRAKLLTSAAIVSSGLVGSQPVGHG</sequence>
<proteinExistence type="predicted"/>
<protein>
    <recommendedName>
        <fullName evidence="3">Metallohydrolase</fullName>
    </recommendedName>
</protein>
<reference evidence="1 2" key="1">
    <citation type="submission" date="2020-02" db="EMBL/GenBank/DDBJ databases">
        <title>Complete Genome Sequence of Halomonas meridiana strain BAA-801, Isolated from Deep Sea Thermal Vent.</title>
        <authorList>
            <person name="Takahashi Y."/>
            <person name="Takahashi H."/>
            <person name="Galipon J."/>
            <person name="Arakawa K."/>
        </authorList>
    </citation>
    <scope>NUCLEOTIDE SEQUENCE [LARGE SCALE GENOMIC DNA]</scope>
    <source>
        <strain evidence="1 2">Slthf1</strain>
    </source>
</reference>
<evidence type="ECO:0000313" key="2">
    <source>
        <dbReference type="Proteomes" id="UP000503197"/>
    </source>
</evidence>